<protein>
    <submittedName>
        <fullName evidence="2">Uncharacterized protein</fullName>
    </submittedName>
</protein>
<feature type="compositionally biased region" description="Low complexity" evidence="1">
    <location>
        <begin position="30"/>
        <end position="45"/>
    </location>
</feature>
<sequence>MRRRTFVATGAVAGLTFLAGCGSNDSDVQTTETGTTRETSDGTDTAGEGEFSVTVEPSTAALEWGVDYSLDVTMEAGNEPIQTSSEIWWETNVDPGWTRVQGTNVVWDIPAGQSETKTFDIIPPATGDITFAVADVDQFSDILTEWELAVTPPQASLGEAISYYDGLDVSMQPSLQDTLDVTIYEYGGAGNPYEGEYSIRPTPPGSSQWLILTVAAENSTANVDVAPPNHDHIDVLAAGIQLERKDLLFNYLSDRDFEIVGDPPEEGESAYMVDFTQEQGYYDWQTVLVPTATATGWLPYVVHSDVTLDDIAVLLEHNEIRARWE</sequence>
<name>A0A897N238_9EURY</name>
<organism evidence="2 3">
    <name type="scientific">Halapricum desulfuricans</name>
    <dbReference type="NCBI Taxonomy" id="2841257"/>
    <lineage>
        <taxon>Archaea</taxon>
        <taxon>Methanobacteriati</taxon>
        <taxon>Methanobacteriota</taxon>
        <taxon>Stenosarchaea group</taxon>
        <taxon>Halobacteria</taxon>
        <taxon>Halobacteriales</taxon>
        <taxon>Haloarculaceae</taxon>
        <taxon>Halapricum</taxon>
    </lineage>
</organism>
<evidence type="ECO:0000313" key="3">
    <source>
        <dbReference type="Proteomes" id="UP000663525"/>
    </source>
</evidence>
<gene>
    <name evidence="2" type="ORF">HSR121_2413</name>
</gene>
<evidence type="ECO:0000256" key="1">
    <source>
        <dbReference type="SAM" id="MobiDB-lite"/>
    </source>
</evidence>
<dbReference type="Proteomes" id="UP000663525">
    <property type="component" value="Chromosome"/>
</dbReference>
<evidence type="ECO:0000313" key="2">
    <source>
        <dbReference type="EMBL" id="QSG06734.1"/>
    </source>
</evidence>
<dbReference type="AlphaFoldDB" id="A0A897N238"/>
<proteinExistence type="predicted"/>
<accession>A0A897N238</accession>
<reference evidence="2" key="1">
    <citation type="submission" date="2020-11" db="EMBL/GenBank/DDBJ databases">
        <title>Carbohydrate-dependent, anaerobic sulfur respiration: A novel catabolism in halophilic archaea.</title>
        <authorList>
            <person name="Sorokin D.Y."/>
            <person name="Messina E."/>
            <person name="Smedile F."/>
            <person name="La Cono V."/>
            <person name="Hallsworth J.E."/>
            <person name="Yakimov M.M."/>
        </authorList>
    </citation>
    <scope>NUCLEOTIDE SEQUENCE</scope>
    <source>
        <strain evidence="2">HSR12-1</strain>
    </source>
</reference>
<dbReference type="PROSITE" id="PS51257">
    <property type="entry name" value="PROKAR_LIPOPROTEIN"/>
    <property type="match status" value="1"/>
</dbReference>
<dbReference type="EMBL" id="CP064787">
    <property type="protein sequence ID" value="QSG06734.1"/>
    <property type="molecule type" value="Genomic_DNA"/>
</dbReference>
<feature type="region of interest" description="Disordered" evidence="1">
    <location>
        <begin position="22"/>
        <end position="50"/>
    </location>
</feature>